<gene>
    <name evidence="4" type="ORF">LITE_LOCUS38020</name>
</gene>
<sequence>MADPNLYHHPACAGNGCGAEQEKEPTAGGLCGLLMKKVGGGGHHDEHKQTPSDAAMADIEHQEVKHGGNPTLADQLHRSDGGSSSSEEEEEGGEIGEKKRKKRGMKERIKKKLSGEKEEDHHSDHQQEQPEIIITGDDDDKANGAANQATLIQMHEDDSEEKKGFIEKMMDKLPLYGQEMKKPGDEDHVDIESGAAQPKEKGILDKIKDKIPGSHKNGGDHEAKKED</sequence>
<dbReference type="Pfam" id="PF00257">
    <property type="entry name" value="Dehydrin"/>
    <property type="match status" value="1"/>
</dbReference>
<proteinExistence type="inferred from homology"/>
<dbReference type="InterPro" id="IPR000167">
    <property type="entry name" value="Dehydrin"/>
</dbReference>
<feature type="compositionally biased region" description="Basic and acidic residues" evidence="3">
    <location>
        <begin position="198"/>
        <end position="227"/>
    </location>
</feature>
<dbReference type="GO" id="GO:0016020">
    <property type="term" value="C:membrane"/>
    <property type="evidence" value="ECO:0007669"/>
    <property type="project" value="TreeGrafter"/>
</dbReference>
<dbReference type="InterPro" id="IPR030513">
    <property type="entry name" value="Dehydrin_CS"/>
</dbReference>
<feature type="compositionally biased region" description="Basic residues" evidence="3">
    <location>
        <begin position="98"/>
        <end position="112"/>
    </location>
</feature>
<keyword evidence="5" id="KW-1185">Reference proteome</keyword>
<dbReference type="GO" id="GO:0009631">
    <property type="term" value="P:cold acclimation"/>
    <property type="evidence" value="ECO:0007669"/>
    <property type="project" value="TreeGrafter"/>
</dbReference>
<protein>
    <recommendedName>
        <fullName evidence="6">Dehydrin</fullName>
    </recommendedName>
</protein>
<name>A0AAV0PFH3_9ROSI</name>
<evidence type="ECO:0000256" key="2">
    <source>
        <dbReference type="RuleBase" id="RU003995"/>
    </source>
</evidence>
<evidence type="ECO:0000256" key="3">
    <source>
        <dbReference type="SAM" id="MobiDB-lite"/>
    </source>
</evidence>
<dbReference type="GO" id="GO:0005829">
    <property type="term" value="C:cytosol"/>
    <property type="evidence" value="ECO:0007669"/>
    <property type="project" value="TreeGrafter"/>
</dbReference>
<feature type="region of interest" description="Disordered" evidence="3">
    <location>
        <begin position="178"/>
        <end position="227"/>
    </location>
</feature>
<feature type="region of interest" description="Disordered" evidence="3">
    <location>
        <begin position="1"/>
        <end position="143"/>
    </location>
</feature>
<dbReference type="GO" id="GO:0009414">
    <property type="term" value="P:response to water deprivation"/>
    <property type="evidence" value="ECO:0007669"/>
    <property type="project" value="UniProtKB-ARBA"/>
</dbReference>
<dbReference type="PANTHER" id="PTHR33346">
    <property type="entry name" value="DEHYDRIN XERO 2-RELATED"/>
    <property type="match status" value="1"/>
</dbReference>
<comment type="caution">
    <text evidence="4">The sequence shown here is derived from an EMBL/GenBank/DDBJ whole genome shotgun (WGS) entry which is preliminary data.</text>
</comment>
<evidence type="ECO:0000313" key="5">
    <source>
        <dbReference type="Proteomes" id="UP001154282"/>
    </source>
</evidence>
<reference evidence="4" key="1">
    <citation type="submission" date="2022-08" db="EMBL/GenBank/DDBJ databases">
        <authorList>
            <person name="Gutierrez-Valencia J."/>
        </authorList>
    </citation>
    <scope>NUCLEOTIDE SEQUENCE</scope>
</reference>
<dbReference type="PROSITE" id="PS00823">
    <property type="entry name" value="DEHYDRIN_2"/>
    <property type="match status" value="1"/>
</dbReference>
<dbReference type="GO" id="GO:0009737">
    <property type="term" value="P:response to abscisic acid"/>
    <property type="evidence" value="ECO:0007669"/>
    <property type="project" value="TreeGrafter"/>
</dbReference>
<comment type="similarity">
    <text evidence="1 2">Belongs to the plant dehydrin family.</text>
</comment>
<dbReference type="PANTHER" id="PTHR33346:SF53">
    <property type="entry name" value="DEHYDRIN COR47-LIKE"/>
    <property type="match status" value="1"/>
</dbReference>
<feature type="compositionally biased region" description="Basic and acidic residues" evidence="3">
    <location>
        <begin position="113"/>
        <end position="128"/>
    </location>
</feature>
<evidence type="ECO:0000313" key="4">
    <source>
        <dbReference type="EMBL" id="CAI0469011.1"/>
    </source>
</evidence>
<accession>A0AAV0PFH3</accession>
<organism evidence="4 5">
    <name type="scientific">Linum tenue</name>
    <dbReference type="NCBI Taxonomy" id="586396"/>
    <lineage>
        <taxon>Eukaryota</taxon>
        <taxon>Viridiplantae</taxon>
        <taxon>Streptophyta</taxon>
        <taxon>Embryophyta</taxon>
        <taxon>Tracheophyta</taxon>
        <taxon>Spermatophyta</taxon>
        <taxon>Magnoliopsida</taxon>
        <taxon>eudicotyledons</taxon>
        <taxon>Gunneridae</taxon>
        <taxon>Pentapetalae</taxon>
        <taxon>rosids</taxon>
        <taxon>fabids</taxon>
        <taxon>Malpighiales</taxon>
        <taxon>Linaceae</taxon>
        <taxon>Linum</taxon>
    </lineage>
</organism>
<dbReference type="Proteomes" id="UP001154282">
    <property type="component" value="Unassembled WGS sequence"/>
</dbReference>
<dbReference type="EMBL" id="CAMGYJ010000008">
    <property type="protein sequence ID" value="CAI0469011.1"/>
    <property type="molecule type" value="Genomic_DNA"/>
</dbReference>
<evidence type="ECO:0000256" key="1">
    <source>
        <dbReference type="ARBA" id="ARBA00008403"/>
    </source>
</evidence>
<evidence type="ECO:0008006" key="6">
    <source>
        <dbReference type="Google" id="ProtNLM"/>
    </source>
</evidence>
<dbReference type="AlphaFoldDB" id="A0AAV0PFH3"/>